<proteinExistence type="predicted"/>
<dbReference type="SUPFAM" id="SSF82607">
    <property type="entry name" value="YbaB-like"/>
    <property type="match status" value="1"/>
</dbReference>
<protein>
    <recommendedName>
        <fullName evidence="4">YbaB/EbfC DNA-binding family protein</fullName>
    </recommendedName>
</protein>
<dbReference type="InterPro" id="IPR036894">
    <property type="entry name" value="YbaB-like_sf"/>
</dbReference>
<sequence>MLSYIRRMDATSWMADYQRRIGELEARARQAQDALRSVSATVSSANGAVTVTVDRDGGLRQLIFTERADDLSRPRLADAVLDAVRRARADVTRHTEEALRPLLGDAGLERLRP</sequence>
<evidence type="ECO:0000313" key="3">
    <source>
        <dbReference type="Proteomes" id="UP001428817"/>
    </source>
</evidence>
<accession>A0ABP9QZN6</accession>
<dbReference type="Gene3D" id="3.30.1310.10">
    <property type="entry name" value="Nucleoid-associated protein YbaB-like domain"/>
    <property type="match status" value="1"/>
</dbReference>
<gene>
    <name evidence="2" type="ORF">GCM10023321_65860</name>
</gene>
<feature type="coiled-coil region" evidence="1">
    <location>
        <begin position="14"/>
        <end position="41"/>
    </location>
</feature>
<evidence type="ECO:0000256" key="1">
    <source>
        <dbReference type="SAM" id="Coils"/>
    </source>
</evidence>
<keyword evidence="3" id="KW-1185">Reference proteome</keyword>
<dbReference type="Pfam" id="PF02575">
    <property type="entry name" value="YbaB_DNA_bd"/>
    <property type="match status" value="1"/>
</dbReference>
<comment type="caution">
    <text evidence="2">The sequence shown here is derived from an EMBL/GenBank/DDBJ whole genome shotgun (WGS) entry which is preliminary data.</text>
</comment>
<name>A0ABP9QZN6_9PSEU</name>
<dbReference type="Proteomes" id="UP001428817">
    <property type="component" value="Unassembled WGS sequence"/>
</dbReference>
<evidence type="ECO:0000313" key="2">
    <source>
        <dbReference type="EMBL" id="GAA5169750.1"/>
    </source>
</evidence>
<dbReference type="InterPro" id="IPR004401">
    <property type="entry name" value="YbaB/EbfC"/>
</dbReference>
<reference evidence="3" key="1">
    <citation type="journal article" date="2019" name="Int. J. Syst. Evol. Microbiol.">
        <title>The Global Catalogue of Microorganisms (GCM) 10K type strain sequencing project: providing services to taxonomists for standard genome sequencing and annotation.</title>
        <authorList>
            <consortium name="The Broad Institute Genomics Platform"/>
            <consortium name="The Broad Institute Genome Sequencing Center for Infectious Disease"/>
            <person name="Wu L."/>
            <person name="Ma J."/>
        </authorList>
    </citation>
    <scope>NUCLEOTIDE SEQUENCE [LARGE SCALE GENOMIC DNA]</scope>
    <source>
        <strain evidence="3">JCM 18303</strain>
    </source>
</reference>
<keyword evidence="1" id="KW-0175">Coiled coil</keyword>
<evidence type="ECO:0008006" key="4">
    <source>
        <dbReference type="Google" id="ProtNLM"/>
    </source>
</evidence>
<organism evidence="2 3">
    <name type="scientific">Pseudonocardia eucalypti</name>
    <dbReference type="NCBI Taxonomy" id="648755"/>
    <lineage>
        <taxon>Bacteria</taxon>
        <taxon>Bacillati</taxon>
        <taxon>Actinomycetota</taxon>
        <taxon>Actinomycetes</taxon>
        <taxon>Pseudonocardiales</taxon>
        <taxon>Pseudonocardiaceae</taxon>
        <taxon>Pseudonocardia</taxon>
    </lineage>
</organism>
<dbReference type="EMBL" id="BAABJP010000043">
    <property type="protein sequence ID" value="GAA5169750.1"/>
    <property type="molecule type" value="Genomic_DNA"/>
</dbReference>